<sequence>MYIKKTVAQSWCLIYDVNGRDGDEQAGSKRLARKFVRTLVSGEVNDATTRRIQLFLSTPLAKLSRGNYR</sequence>
<reference evidence="1 2" key="1">
    <citation type="submission" date="2023-03" db="EMBL/GenBank/DDBJ databases">
        <title>High recombination rates correlate with genetic variation in Cardiocondyla obscurior ants.</title>
        <authorList>
            <person name="Errbii M."/>
        </authorList>
    </citation>
    <scope>NUCLEOTIDE SEQUENCE [LARGE SCALE GENOMIC DNA]</scope>
    <source>
        <strain evidence="1">Alpha-2009</strain>
        <tissue evidence="1">Whole body</tissue>
    </source>
</reference>
<evidence type="ECO:0000313" key="2">
    <source>
        <dbReference type="Proteomes" id="UP001430953"/>
    </source>
</evidence>
<organism evidence="1 2">
    <name type="scientific">Cardiocondyla obscurior</name>
    <dbReference type="NCBI Taxonomy" id="286306"/>
    <lineage>
        <taxon>Eukaryota</taxon>
        <taxon>Metazoa</taxon>
        <taxon>Ecdysozoa</taxon>
        <taxon>Arthropoda</taxon>
        <taxon>Hexapoda</taxon>
        <taxon>Insecta</taxon>
        <taxon>Pterygota</taxon>
        <taxon>Neoptera</taxon>
        <taxon>Endopterygota</taxon>
        <taxon>Hymenoptera</taxon>
        <taxon>Apocrita</taxon>
        <taxon>Aculeata</taxon>
        <taxon>Formicoidea</taxon>
        <taxon>Formicidae</taxon>
        <taxon>Myrmicinae</taxon>
        <taxon>Cardiocondyla</taxon>
    </lineage>
</organism>
<proteinExistence type="predicted"/>
<evidence type="ECO:0000313" key="1">
    <source>
        <dbReference type="EMBL" id="KAL0127768.1"/>
    </source>
</evidence>
<dbReference type="AlphaFoldDB" id="A0AAW2GIF1"/>
<dbReference type="EMBL" id="JADYXP020000003">
    <property type="protein sequence ID" value="KAL0127768.1"/>
    <property type="molecule type" value="Genomic_DNA"/>
</dbReference>
<keyword evidence="2" id="KW-1185">Reference proteome</keyword>
<gene>
    <name evidence="1" type="ORF">PUN28_003187</name>
</gene>
<evidence type="ECO:0008006" key="3">
    <source>
        <dbReference type="Google" id="ProtNLM"/>
    </source>
</evidence>
<accession>A0AAW2GIF1</accession>
<comment type="caution">
    <text evidence="1">The sequence shown here is derived from an EMBL/GenBank/DDBJ whole genome shotgun (WGS) entry which is preliminary data.</text>
</comment>
<dbReference type="Proteomes" id="UP001430953">
    <property type="component" value="Unassembled WGS sequence"/>
</dbReference>
<protein>
    <recommendedName>
        <fullName evidence="3">Ribosomal protein S16</fullName>
    </recommendedName>
</protein>
<name>A0AAW2GIF1_9HYME</name>